<dbReference type="Gene3D" id="3.40.50.1820">
    <property type="entry name" value="alpha/beta hydrolase"/>
    <property type="match status" value="1"/>
</dbReference>
<dbReference type="Pfam" id="PF01738">
    <property type="entry name" value="DLH"/>
    <property type="match status" value="1"/>
</dbReference>
<evidence type="ECO:0000313" key="3">
    <source>
        <dbReference type="Proteomes" id="UP000214365"/>
    </source>
</evidence>
<organism evidence="2 3">
    <name type="scientific">Talaromyces atroroseus</name>
    <dbReference type="NCBI Taxonomy" id="1441469"/>
    <lineage>
        <taxon>Eukaryota</taxon>
        <taxon>Fungi</taxon>
        <taxon>Dikarya</taxon>
        <taxon>Ascomycota</taxon>
        <taxon>Pezizomycotina</taxon>
        <taxon>Eurotiomycetes</taxon>
        <taxon>Eurotiomycetidae</taxon>
        <taxon>Eurotiales</taxon>
        <taxon>Trichocomaceae</taxon>
        <taxon>Talaromyces</taxon>
        <taxon>Talaromyces sect. Trachyspermi</taxon>
    </lineage>
</organism>
<keyword evidence="3" id="KW-1185">Reference proteome</keyword>
<sequence>MASNPPGQCCVTGFLHEGTPTGETGKIDNIRTYFSYPKQEPSNSSDTAIIFITDVFGMDYINSQLQADRFAESLKSTVVIPDIFNGDAIASDAFKKGSVDLDTWLKRHSTESIDPIIETTIRYLREEKGFKNIGAVGYCFGAKYVVRFLESGRSQTLDAGYIAHPSFVTHGELAAVQKPLSISASEIDSVFTRQLRYESEEILAKTGQPWQITVFSGVPHGFAVRVKLENRHQYWAKEQAFAHAVAWFVEYLK</sequence>
<evidence type="ECO:0000313" key="2">
    <source>
        <dbReference type="EMBL" id="OKL56077.1"/>
    </source>
</evidence>
<dbReference type="Proteomes" id="UP000214365">
    <property type="component" value="Unassembled WGS sequence"/>
</dbReference>
<comment type="caution">
    <text evidence="2">The sequence shown here is derived from an EMBL/GenBank/DDBJ whole genome shotgun (WGS) entry which is preliminary data.</text>
</comment>
<dbReference type="RefSeq" id="XP_020116198.1">
    <property type="nucleotide sequence ID" value="XM_020263661.1"/>
</dbReference>
<reference evidence="2 3" key="1">
    <citation type="submission" date="2015-06" db="EMBL/GenBank/DDBJ databases">
        <title>Talaromyces atroroseus IBT 11181 draft genome.</title>
        <authorList>
            <person name="Rasmussen K.B."/>
            <person name="Rasmussen S."/>
            <person name="Petersen B."/>
            <person name="Sicheritz-Ponten T."/>
            <person name="Mortensen U.H."/>
            <person name="Thrane U."/>
        </authorList>
    </citation>
    <scope>NUCLEOTIDE SEQUENCE [LARGE SCALE GENOMIC DNA]</scope>
    <source>
        <strain evidence="2 3">IBT 11181</strain>
    </source>
</reference>
<dbReference type="EMBL" id="LFMY01000016">
    <property type="protein sequence ID" value="OKL56077.1"/>
    <property type="molecule type" value="Genomic_DNA"/>
</dbReference>
<name>A0A225ARJ8_TALAT</name>
<dbReference type="PANTHER" id="PTHR17630:SF44">
    <property type="entry name" value="PROTEIN AIM2"/>
    <property type="match status" value="1"/>
</dbReference>
<dbReference type="GO" id="GO:0016787">
    <property type="term" value="F:hydrolase activity"/>
    <property type="evidence" value="ECO:0007669"/>
    <property type="project" value="InterPro"/>
</dbReference>
<protein>
    <recommendedName>
        <fullName evidence="1">Dienelactone hydrolase domain-containing protein</fullName>
    </recommendedName>
</protein>
<dbReference type="GeneID" id="31008518"/>
<proteinExistence type="predicted"/>
<dbReference type="OrthoDB" id="17560at2759"/>
<dbReference type="PANTHER" id="PTHR17630">
    <property type="entry name" value="DIENELACTONE HYDROLASE"/>
    <property type="match status" value="1"/>
</dbReference>
<feature type="domain" description="Dienelactone hydrolase" evidence="1">
    <location>
        <begin position="40"/>
        <end position="251"/>
    </location>
</feature>
<dbReference type="AlphaFoldDB" id="A0A225ARJ8"/>
<accession>A0A225ARJ8</accession>
<gene>
    <name evidence="2" type="ORF">UA08_08762</name>
</gene>
<dbReference type="InterPro" id="IPR029058">
    <property type="entry name" value="AB_hydrolase_fold"/>
</dbReference>
<dbReference type="STRING" id="1441469.A0A225ARJ8"/>
<dbReference type="SUPFAM" id="SSF53474">
    <property type="entry name" value="alpha/beta-Hydrolases"/>
    <property type="match status" value="1"/>
</dbReference>
<evidence type="ECO:0000259" key="1">
    <source>
        <dbReference type="Pfam" id="PF01738"/>
    </source>
</evidence>
<dbReference type="InterPro" id="IPR002925">
    <property type="entry name" value="Dienelactn_hydro"/>
</dbReference>